<evidence type="ECO:0000313" key="3">
    <source>
        <dbReference type="Proteomes" id="UP000095751"/>
    </source>
</evidence>
<dbReference type="KEGG" id="fcy:FRACYDRAFT_241346"/>
<dbReference type="Pfam" id="PF04371">
    <property type="entry name" value="PAD_porph"/>
    <property type="match status" value="1"/>
</dbReference>
<dbReference type="SUPFAM" id="SSF55909">
    <property type="entry name" value="Pentein"/>
    <property type="match status" value="1"/>
</dbReference>
<dbReference type="PANTHER" id="PTHR31377">
    <property type="entry name" value="AGMATINE DEIMINASE-RELATED"/>
    <property type="match status" value="1"/>
</dbReference>
<sequence>MPAEWTNHSACLILFPHNIGTFRVEQASKEIIHLAFVIATVGREAVYLLCQDDSNAKIVLQQVETQDTWARDTAPMFVWQQQRGKKTTTTTTKEEKKNQMSRQLLIGLDWDFNAYGGPDEGCYWPCTDDRKIARTICNNNNNSNNNNHNNLLSFKLNIHNSLSIPMILEGGSVHTDGEGTLLTTSECLNNPNRNPHLSQSEIETILIHALGVTKVLWLPHGLDADEDTNGHIDNFCAFVRPGHVVLAWTDDDRHDVENYHRCREAELYLQSNTDAFGRTLEITKLYLPSPPLYYQKEEALSLVDDDGIMVRQPGEKIAASYVNFYIANGAIMVPQFGLIETEETDRRACDTLRPLFPDRQVVGVPSYEILLGGGNIHCQTQQVPSAL</sequence>
<dbReference type="EMBL" id="KV784360">
    <property type="protein sequence ID" value="OEU14792.1"/>
    <property type="molecule type" value="Genomic_DNA"/>
</dbReference>
<dbReference type="Proteomes" id="UP000095751">
    <property type="component" value="Unassembled WGS sequence"/>
</dbReference>
<keyword evidence="1" id="KW-0378">Hydrolase</keyword>
<protein>
    <submittedName>
        <fullName evidence="2">Porphyromonas-type peptidyl-arginine deiminase</fullName>
    </submittedName>
</protein>
<dbReference type="PANTHER" id="PTHR31377:SF0">
    <property type="entry name" value="AGMATINE DEIMINASE-RELATED"/>
    <property type="match status" value="1"/>
</dbReference>
<evidence type="ECO:0000256" key="1">
    <source>
        <dbReference type="ARBA" id="ARBA00022801"/>
    </source>
</evidence>
<dbReference type="GO" id="GO:0047632">
    <property type="term" value="F:agmatine deiminase activity"/>
    <property type="evidence" value="ECO:0007669"/>
    <property type="project" value="TreeGrafter"/>
</dbReference>
<gene>
    <name evidence="2" type="ORF">FRACYDRAFT_241346</name>
</gene>
<dbReference type="InParanoid" id="A0A1E7F9E2"/>
<reference evidence="2 3" key="1">
    <citation type="submission" date="2016-09" db="EMBL/GenBank/DDBJ databases">
        <title>Extensive genetic diversity and differential bi-allelic expression allows diatom success in the polar Southern Ocean.</title>
        <authorList>
            <consortium name="DOE Joint Genome Institute"/>
            <person name="Mock T."/>
            <person name="Otillar R.P."/>
            <person name="Strauss J."/>
            <person name="Dupont C."/>
            <person name="Frickenhaus S."/>
            <person name="Maumus F."/>
            <person name="Mcmullan M."/>
            <person name="Sanges R."/>
            <person name="Schmutz J."/>
            <person name="Toseland A."/>
            <person name="Valas R."/>
            <person name="Veluchamy A."/>
            <person name="Ward B.J."/>
            <person name="Allen A."/>
            <person name="Barry K."/>
            <person name="Falciatore A."/>
            <person name="Ferrante M."/>
            <person name="Fortunato A.E."/>
            <person name="Gloeckner G."/>
            <person name="Gruber A."/>
            <person name="Hipkin R."/>
            <person name="Janech M."/>
            <person name="Kroth P."/>
            <person name="Leese F."/>
            <person name="Lindquist E."/>
            <person name="Lyon B.R."/>
            <person name="Martin J."/>
            <person name="Mayer C."/>
            <person name="Parker M."/>
            <person name="Quesneville H."/>
            <person name="Raymond J."/>
            <person name="Uhlig C."/>
            <person name="Valentin K.U."/>
            <person name="Worden A.Z."/>
            <person name="Armbrust E.V."/>
            <person name="Bowler C."/>
            <person name="Green B."/>
            <person name="Moulton V."/>
            <person name="Van Oosterhout C."/>
            <person name="Grigoriev I."/>
        </authorList>
    </citation>
    <scope>NUCLEOTIDE SEQUENCE [LARGE SCALE GENOMIC DNA]</scope>
    <source>
        <strain evidence="2 3">CCMP1102</strain>
    </source>
</reference>
<dbReference type="InterPro" id="IPR007466">
    <property type="entry name" value="Peptidyl-Arg-deiminase_porph"/>
</dbReference>
<dbReference type="Gene3D" id="3.75.10.10">
    <property type="entry name" value="L-arginine/glycine Amidinotransferase, Chain A"/>
    <property type="match status" value="1"/>
</dbReference>
<organism evidence="2 3">
    <name type="scientific">Fragilariopsis cylindrus CCMP1102</name>
    <dbReference type="NCBI Taxonomy" id="635003"/>
    <lineage>
        <taxon>Eukaryota</taxon>
        <taxon>Sar</taxon>
        <taxon>Stramenopiles</taxon>
        <taxon>Ochrophyta</taxon>
        <taxon>Bacillariophyta</taxon>
        <taxon>Bacillariophyceae</taxon>
        <taxon>Bacillariophycidae</taxon>
        <taxon>Bacillariales</taxon>
        <taxon>Bacillariaceae</taxon>
        <taxon>Fragilariopsis</taxon>
    </lineage>
</organism>
<dbReference type="GO" id="GO:0004668">
    <property type="term" value="F:protein-arginine deiminase activity"/>
    <property type="evidence" value="ECO:0007669"/>
    <property type="project" value="InterPro"/>
</dbReference>
<dbReference type="GO" id="GO:0009446">
    <property type="term" value="P:putrescine biosynthetic process"/>
    <property type="evidence" value="ECO:0007669"/>
    <property type="project" value="InterPro"/>
</dbReference>
<dbReference type="OrthoDB" id="544103at2759"/>
<name>A0A1E7F9E2_9STRA</name>
<dbReference type="AlphaFoldDB" id="A0A1E7F9E2"/>
<keyword evidence="3" id="KW-1185">Reference proteome</keyword>
<evidence type="ECO:0000313" key="2">
    <source>
        <dbReference type="EMBL" id="OEU14792.1"/>
    </source>
</evidence>
<accession>A0A1E7F9E2</accession>
<proteinExistence type="predicted"/>